<organism evidence="7 8">
    <name type="scientific">Jatrophihabitans cynanchi</name>
    <dbReference type="NCBI Taxonomy" id="2944128"/>
    <lineage>
        <taxon>Bacteria</taxon>
        <taxon>Bacillati</taxon>
        <taxon>Actinomycetota</taxon>
        <taxon>Actinomycetes</taxon>
        <taxon>Jatrophihabitantales</taxon>
        <taxon>Jatrophihabitantaceae</taxon>
        <taxon>Jatrophihabitans</taxon>
    </lineage>
</organism>
<dbReference type="PANTHER" id="PTHR48111:SF50">
    <property type="entry name" value="KDP OPERON TRANSCRIPTIONAL REGULATORY PROTEIN KDPE"/>
    <property type="match status" value="1"/>
</dbReference>
<evidence type="ECO:0000259" key="5">
    <source>
        <dbReference type="PROSITE" id="PS50110"/>
    </source>
</evidence>
<dbReference type="Gene3D" id="3.40.50.2300">
    <property type="match status" value="1"/>
</dbReference>
<dbReference type="InterPro" id="IPR011006">
    <property type="entry name" value="CheY-like_superfamily"/>
</dbReference>
<dbReference type="PROSITE" id="PS51755">
    <property type="entry name" value="OMPR_PHOB"/>
    <property type="match status" value="1"/>
</dbReference>
<dbReference type="InterPro" id="IPR039420">
    <property type="entry name" value="WalR-like"/>
</dbReference>
<gene>
    <name evidence="7" type="ORF">M6B22_12545</name>
</gene>
<sequence length="224" mass="24199">MRVLVVEDDRALSRALSMNLTARGHQVSEAASGAAALGSARVEPPDAVILDLGLPDVSGLEVIRSLRQFTPAPIIVLSARSSSGEKVAALDLGADDYVTKPFNVDELLARLRAAARRVPPPEAPRLADLSGTVVDFVAKTVTGRDGAPVHLTPTEWRLLETLARRPGTLVTGRALLTQLRGGPEHTDPSYLRIYVGQLRRKLEPEPGRPRHLITEPGMGYRFQP</sequence>
<feature type="domain" description="OmpR/PhoB-type" evidence="6">
    <location>
        <begin position="124"/>
        <end position="224"/>
    </location>
</feature>
<feature type="modified residue" description="4-aspartylphosphate" evidence="2">
    <location>
        <position position="51"/>
    </location>
</feature>
<feature type="domain" description="Response regulatory" evidence="5">
    <location>
        <begin position="2"/>
        <end position="115"/>
    </location>
</feature>
<feature type="region of interest" description="Disordered" evidence="4">
    <location>
        <begin position="205"/>
        <end position="224"/>
    </location>
</feature>
<dbReference type="RefSeq" id="WP_269441883.1">
    <property type="nucleotide sequence ID" value="NZ_CP097463.1"/>
</dbReference>
<dbReference type="Proteomes" id="UP001164693">
    <property type="component" value="Chromosome"/>
</dbReference>
<evidence type="ECO:0000256" key="4">
    <source>
        <dbReference type="SAM" id="MobiDB-lite"/>
    </source>
</evidence>
<feature type="DNA-binding region" description="OmpR/PhoB-type" evidence="3">
    <location>
        <begin position="124"/>
        <end position="224"/>
    </location>
</feature>
<dbReference type="Pfam" id="PF00072">
    <property type="entry name" value="Response_reg"/>
    <property type="match status" value="1"/>
</dbReference>
<evidence type="ECO:0000256" key="1">
    <source>
        <dbReference type="ARBA" id="ARBA00023125"/>
    </source>
</evidence>
<dbReference type="EMBL" id="CP097463">
    <property type="protein sequence ID" value="WAX55375.1"/>
    <property type="molecule type" value="Genomic_DNA"/>
</dbReference>
<dbReference type="Gene3D" id="1.10.10.10">
    <property type="entry name" value="Winged helix-like DNA-binding domain superfamily/Winged helix DNA-binding domain"/>
    <property type="match status" value="1"/>
</dbReference>
<evidence type="ECO:0000259" key="6">
    <source>
        <dbReference type="PROSITE" id="PS51755"/>
    </source>
</evidence>
<proteinExistence type="predicted"/>
<evidence type="ECO:0000256" key="3">
    <source>
        <dbReference type="PROSITE-ProRule" id="PRU01091"/>
    </source>
</evidence>
<dbReference type="CDD" id="cd00383">
    <property type="entry name" value="trans_reg_C"/>
    <property type="match status" value="1"/>
</dbReference>
<name>A0ABY7JS35_9ACTN</name>
<dbReference type="Gene3D" id="6.10.250.690">
    <property type="match status" value="1"/>
</dbReference>
<dbReference type="SMART" id="SM00862">
    <property type="entry name" value="Trans_reg_C"/>
    <property type="match status" value="1"/>
</dbReference>
<keyword evidence="8" id="KW-1185">Reference proteome</keyword>
<evidence type="ECO:0000256" key="2">
    <source>
        <dbReference type="PROSITE-ProRule" id="PRU00169"/>
    </source>
</evidence>
<dbReference type="PANTHER" id="PTHR48111">
    <property type="entry name" value="REGULATOR OF RPOS"/>
    <property type="match status" value="1"/>
</dbReference>
<dbReference type="InterPro" id="IPR001789">
    <property type="entry name" value="Sig_transdc_resp-reg_receiver"/>
</dbReference>
<accession>A0ABY7JS35</accession>
<dbReference type="InterPro" id="IPR016032">
    <property type="entry name" value="Sig_transdc_resp-reg_C-effctor"/>
</dbReference>
<dbReference type="PROSITE" id="PS50110">
    <property type="entry name" value="RESPONSE_REGULATORY"/>
    <property type="match status" value="1"/>
</dbReference>
<reference evidence="7" key="1">
    <citation type="submission" date="2022-05" db="EMBL/GenBank/DDBJ databases">
        <title>Jatrophihabitans sp. SB3-54 whole genome sequence.</title>
        <authorList>
            <person name="Suh M.K."/>
            <person name="Eom M.K."/>
            <person name="Kim J.S."/>
            <person name="Kim H.S."/>
            <person name="Do H.E."/>
            <person name="Shin Y.K."/>
            <person name="Lee J.-S."/>
        </authorList>
    </citation>
    <scope>NUCLEOTIDE SEQUENCE</scope>
    <source>
        <strain evidence="7">SB3-54</strain>
    </source>
</reference>
<evidence type="ECO:0000313" key="8">
    <source>
        <dbReference type="Proteomes" id="UP001164693"/>
    </source>
</evidence>
<dbReference type="Pfam" id="PF00486">
    <property type="entry name" value="Trans_reg_C"/>
    <property type="match status" value="1"/>
</dbReference>
<dbReference type="SUPFAM" id="SSF46894">
    <property type="entry name" value="C-terminal effector domain of the bipartite response regulators"/>
    <property type="match status" value="1"/>
</dbReference>
<evidence type="ECO:0000313" key="7">
    <source>
        <dbReference type="EMBL" id="WAX55375.1"/>
    </source>
</evidence>
<dbReference type="InterPro" id="IPR036388">
    <property type="entry name" value="WH-like_DNA-bd_sf"/>
</dbReference>
<keyword evidence="1 3" id="KW-0238">DNA-binding</keyword>
<dbReference type="InterPro" id="IPR001867">
    <property type="entry name" value="OmpR/PhoB-type_DNA-bd"/>
</dbReference>
<dbReference type="SMART" id="SM00448">
    <property type="entry name" value="REC"/>
    <property type="match status" value="1"/>
</dbReference>
<keyword evidence="2" id="KW-0597">Phosphoprotein</keyword>
<dbReference type="SUPFAM" id="SSF52172">
    <property type="entry name" value="CheY-like"/>
    <property type="match status" value="1"/>
</dbReference>
<protein>
    <submittedName>
        <fullName evidence="7">Response regulator</fullName>
    </submittedName>
</protein>